<keyword evidence="1" id="KW-0808">Transferase</keyword>
<reference evidence="1 2" key="1">
    <citation type="submission" date="2019-02" db="EMBL/GenBank/DDBJ databases">
        <authorList>
            <person name="Feng G."/>
        </authorList>
    </citation>
    <scope>NUCLEOTIDE SEQUENCE [LARGE SCALE GENOMIC DNA]</scope>
    <source>
        <strain evidence="1 2">DSM 26779</strain>
    </source>
</reference>
<dbReference type="SUPFAM" id="SSF53335">
    <property type="entry name" value="S-adenosyl-L-methionine-dependent methyltransferases"/>
    <property type="match status" value="1"/>
</dbReference>
<dbReference type="Gene3D" id="3.40.50.150">
    <property type="entry name" value="Vaccinia Virus protein VP39"/>
    <property type="match status" value="1"/>
</dbReference>
<evidence type="ECO:0000313" key="2">
    <source>
        <dbReference type="Proteomes" id="UP000292734"/>
    </source>
</evidence>
<keyword evidence="1" id="KW-0489">Methyltransferase</keyword>
<protein>
    <submittedName>
        <fullName evidence="1">Class I SAM-dependent methyltransferase</fullName>
    </submittedName>
</protein>
<accession>A0A4Q4J9E1</accession>
<proteinExistence type="predicted"/>
<dbReference type="Proteomes" id="UP000292734">
    <property type="component" value="Unassembled WGS sequence"/>
</dbReference>
<dbReference type="GO" id="GO:0032259">
    <property type="term" value="P:methylation"/>
    <property type="evidence" value="ECO:0007669"/>
    <property type="project" value="UniProtKB-KW"/>
</dbReference>
<organism evidence="1 2">
    <name type="scientific">Sphingobium indicum</name>
    <dbReference type="NCBI Taxonomy" id="332055"/>
    <lineage>
        <taxon>Bacteria</taxon>
        <taxon>Pseudomonadati</taxon>
        <taxon>Pseudomonadota</taxon>
        <taxon>Alphaproteobacteria</taxon>
        <taxon>Sphingomonadales</taxon>
        <taxon>Sphingomonadaceae</taxon>
        <taxon>Sphingobium</taxon>
    </lineage>
</organism>
<comment type="caution">
    <text evidence="1">The sequence shown here is derived from an EMBL/GenBank/DDBJ whole genome shotgun (WGS) entry which is preliminary data.</text>
</comment>
<dbReference type="GO" id="GO:0008168">
    <property type="term" value="F:methyltransferase activity"/>
    <property type="evidence" value="ECO:0007669"/>
    <property type="project" value="UniProtKB-KW"/>
</dbReference>
<evidence type="ECO:0000313" key="1">
    <source>
        <dbReference type="EMBL" id="RYM02966.1"/>
    </source>
</evidence>
<dbReference type="InterPro" id="IPR029063">
    <property type="entry name" value="SAM-dependent_MTases_sf"/>
</dbReference>
<sequence>MSGNYHESRLIEDKRRTGVWSALWQYYFRHRITPDDCVLDLGAGYGDFINSVTASRRIALDKWPGMRQHVAPDVETIVGPVEDLAAVEDHTVDFAFASNLFEHLSQQALVSVLASLQEKLSDRGRLTILQPNYRYAFREYFDDYTHVTAYSHVSLTDLMTAHGWEVLEVHPRFLPLSIKSRLPTWKMLVGAYLHSPFKPLGKQMLIVARPVRHHA</sequence>
<name>A0A4Q4J9E1_9SPHN</name>
<dbReference type="EMBL" id="SEOM01000001">
    <property type="protein sequence ID" value="RYM02966.1"/>
    <property type="molecule type" value="Genomic_DNA"/>
</dbReference>
<dbReference type="AlphaFoldDB" id="A0A4Q4J9E1"/>
<dbReference type="Pfam" id="PF13489">
    <property type="entry name" value="Methyltransf_23"/>
    <property type="match status" value="1"/>
</dbReference>
<gene>
    <name evidence="1" type="ORF">EWH08_00115</name>
</gene>
<dbReference type="CDD" id="cd02440">
    <property type="entry name" value="AdoMet_MTases"/>
    <property type="match status" value="1"/>
</dbReference>
<dbReference type="RefSeq" id="WP_129965270.1">
    <property type="nucleotide sequence ID" value="NZ_JACBZE010000001.1"/>
</dbReference>